<accession>A0A7X4YL06</accession>
<keyword evidence="2" id="KW-1185">Reference proteome</keyword>
<proteinExistence type="predicted"/>
<dbReference type="EMBL" id="JAAAMU010000002">
    <property type="protein sequence ID" value="NBC68306.1"/>
    <property type="molecule type" value="Genomic_DNA"/>
</dbReference>
<name>A0A7X4YL06_9BACL</name>
<dbReference type="Gene3D" id="3.40.1440.10">
    <property type="entry name" value="GIY-YIG endonuclease"/>
    <property type="match status" value="1"/>
</dbReference>
<dbReference type="RefSeq" id="WP_161694973.1">
    <property type="nucleotide sequence ID" value="NZ_JAAAMU010000002.1"/>
</dbReference>
<organism evidence="1 2">
    <name type="scientific">Paenibacillus sacheonensis</name>
    <dbReference type="NCBI Taxonomy" id="742054"/>
    <lineage>
        <taxon>Bacteria</taxon>
        <taxon>Bacillati</taxon>
        <taxon>Bacillota</taxon>
        <taxon>Bacilli</taxon>
        <taxon>Bacillales</taxon>
        <taxon>Paenibacillaceae</taxon>
        <taxon>Paenibacillus</taxon>
    </lineage>
</organism>
<gene>
    <name evidence="1" type="ORF">GT003_04740</name>
</gene>
<comment type="caution">
    <text evidence="1">The sequence shown here is derived from an EMBL/GenBank/DDBJ whole genome shotgun (WGS) entry which is preliminary data.</text>
</comment>
<evidence type="ECO:0000313" key="2">
    <source>
        <dbReference type="Proteomes" id="UP000558113"/>
    </source>
</evidence>
<protein>
    <submittedName>
        <fullName evidence="1">GIY-YIG nuclease family protein</fullName>
    </submittedName>
</protein>
<reference evidence="1 2" key="1">
    <citation type="submission" date="2020-01" db="EMBL/GenBank/DDBJ databases">
        <title>Paenibacillus soybeanensis sp. nov. isolated from the nodules of soybean (Glycine max(L.) Merr).</title>
        <authorList>
            <person name="Wang H."/>
        </authorList>
    </citation>
    <scope>NUCLEOTIDE SEQUENCE [LARGE SCALE GENOMIC DNA]</scope>
    <source>
        <strain evidence="1 2">DSM 23054</strain>
    </source>
</reference>
<sequence length="119" mass="14121">MDKGKRKELLENFKEIKTLMGIIQIRNKANGKIFIDAYPNLKNKWLTLQMQLNTGRFANAQLQKDWKEFGAEGFDYEVLEEKDAGEIADVKWEMKQLEKKWRERLQPYGDQGYHKPGDR</sequence>
<dbReference type="SUPFAM" id="SSF82771">
    <property type="entry name" value="GIY-YIG endonuclease"/>
    <property type="match status" value="1"/>
</dbReference>
<evidence type="ECO:0000313" key="1">
    <source>
        <dbReference type="EMBL" id="NBC68306.1"/>
    </source>
</evidence>
<dbReference type="InterPro" id="IPR035901">
    <property type="entry name" value="GIY-YIG_endonuc_sf"/>
</dbReference>
<dbReference type="Proteomes" id="UP000558113">
    <property type="component" value="Unassembled WGS sequence"/>
</dbReference>
<dbReference type="OrthoDB" id="9134286at2"/>
<dbReference type="CDD" id="cd10451">
    <property type="entry name" value="GIY-YIG_LuxR_like"/>
    <property type="match status" value="1"/>
</dbReference>
<dbReference type="AlphaFoldDB" id="A0A7X4YL06"/>